<accession>A0ABZ0SA67</accession>
<feature type="domain" description="Cyclic nucleotide-binding" evidence="4">
    <location>
        <begin position="26"/>
        <end position="100"/>
    </location>
</feature>
<dbReference type="InterPro" id="IPR012318">
    <property type="entry name" value="HTH_CRP"/>
</dbReference>
<dbReference type="SUPFAM" id="SSF46785">
    <property type="entry name" value="Winged helix' DNA-binding domain"/>
    <property type="match status" value="1"/>
</dbReference>
<dbReference type="SMART" id="SM00100">
    <property type="entry name" value="cNMP"/>
    <property type="match status" value="1"/>
</dbReference>
<name>A0ABZ0SA67_9GAMM</name>
<dbReference type="Gene3D" id="1.10.10.10">
    <property type="entry name" value="Winged helix-like DNA-binding domain superfamily/Winged helix DNA-binding domain"/>
    <property type="match status" value="1"/>
</dbReference>
<dbReference type="InterPro" id="IPR036388">
    <property type="entry name" value="WH-like_DNA-bd_sf"/>
</dbReference>
<dbReference type="CDD" id="cd00038">
    <property type="entry name" value="CAP_ED"/>
    <property type="match status" value="1"/>
</dbReference>
<dbReference type="NCBIfam" id="NF008365">
    <property type="entry name" value="PRK11161.1"/>
    <property type="match status" value="1"/>
</dbReference>
<dbReference type="RefSeq" id="WP_328983568.1">
    <property type="nucleotide sequence ID" value="NZ_CP121472.1"/>
</dbReference>
<evidence type="ECO:0000256" key="1">
    <source>
        <dbReference type="ARBA" id="ARBA00023015"/>
    </source>
</evidence>
<dbReference type="PANTHER" id="PTHR24567">
    <property type="entry name" value="CRP FAMILY TRANSCRIPTIONAL REGULATORY PROTEIN"/>
    <property type="match status" value="1"/>
</dbReference>
<dbReference type="Pfam" id="PF13545">
    <property type="entry name" value="HTH_Crp_2"/>
    <property type="match status" value="1"/>
</dbReference>
<dbReference type="SMART" id="SM00419">
    <property type="entry name" value="HTH_CRP"/>
    <property type="match status" value="1"/>
</dbReference>
<keyword evidence="3" id="KW-0804">Transcription</keyword>
<keyword evidence="1" id="KW-0805">Transcription regulation</keyword>
<dbReference type="Pfam" id="PF00027">
    <property type="entry name" value="cNMP_binding"/>
    <property type="match status" value="1"/>
</dbReference>
<dbReference type="PANTHER" id="PTHR24567:SF75">
    <property type="entry name" value="FUMARATE AND NITRATE REDUCTION REGULATORY PROTEIN"/>
    <property type="match status" value="1"/>
</dbReference>
<evidence type="ECO:0000259" key="5">
    <source>
        <dbReference type="PROSITE" id="PS51063"/>
    </source>
</evidence>
<organism evidence="6 7">
    <name type="scientific">Thiorhodovibrio winogradskyi</name>
    <dbReference type="NCBI Taxonomy" id="77007"/>
    <lineage>
        <taxon>Bacteria</taxon>
        <taxon>Pseudomonadati</taxon>
        <taxon>Pseudomonadota</taxon>
        <taxon>Gammaproteobacteria</taxon>
        <taxon>Chromatiales</taxon>
        <taxon>Chromatiaceae</taxon>
        <taxon>Thiorhodovibrio</taxon>
    </lineage>
</organism>
<dbReference type="SUPFAM" id="SSF51206">
    <property type="entry name" value="cAMP-binding domain-like"/>
    <property type="match status" value="1"/>
</dbReference>
<reference evidence="6 7" key="1">
    <citation type="journal article" date="2023" name="Microorganisms">
        <title>Thiorhodovibrio frisius and Trv. litoralis spp. nov., Two Novel Members from a Clade of Fastidious Purple Sulfur Bacteria That Exhibit Unique Red-Shifted Light-Harvesting Capabilities.</title>
        <authorList>
            <person name="Methner A."/>
            <person name="Kuzyk S.B."/>
            <person name="Petersen J."/>
            <person name="Bauer S."/>
            <person name="Brinkmann H."/>
            <person name="Sichau K."/>
            <person name="Wanner G."/>
            <person name="Wolf J."/>
            <person name="Neumann-Schaal M."/>
            <person name="Henke P."/>
            <person name="Tank M."/>
            <person name="Sproer C."/>
            <person name="Bunk B."/>
            <person name="Overmann J."/>
        </authorList>
    </citation>
    <scope>NUCLEOTIDE SEQUENCE [LARGE SCALE GENOMIC DNA]</scope>
    <source>
        <strain evidence="6 7">DSM 6702</strain>
    </source>
</reference>
<keyword evidence="2" id="KW-0238">DNA-binding</keyword>
<dbReference type="PRINTS" id="PR00034">
    <property type="entry name" value="HTHCRP"/>
</dbReference>
<evidence type="ECO:0000259" key="4">
    <source>
        <dbReference type="PROSITE" id="PS50042"/>
    </source>
</evidence>
<dbReference type="InterPro" id="IPR050397">
    <property type="entry name" value="Env_Response_Regulators"/>
</dbReference>
<keyword evidence="7" id="KW-1185">Reference proteome</keyword>
<dbReference type="InterPro" id="IPR036390">
    <property type="entry name" value="WH_DNA-bd_sf"/>
</dbReference>
<dbReference type="InterPro" id="IPR014710">
    <property type="entry name" value="RmlC-like_jellyroll"/>
</dbReference>
<protein>
    <submittedName>
        <fullName evidence="6">Anaerobic regulatory protein</fullName>
    </submittedName>
</protein>
<sequence length="252" mass="28328">MSQDKIISFENIRVACRNCSLNALCLPMGLSGEDVEKLESVIKRSRPLHRGEHLFYGGERFQSLFVVKTGSVKTYTPSSEGGEQVLGFHLPGELIGLDAIDQDFHACSARVLETSAICEVPFRRLEELAATLPSLQHQLYRLLSKEIVEESELLMLLGKRNAEERLAAFLVSLSQRLGKRGLSTTDFHLSMSRHEIGNYLGLAVETVSRLFTRFQDERMLDVDRKHVQVLNMPRIEALAGIAQNRTGKRETS</sequence>
<proteinExistence type="predicted"/>
<feature type="domain" description="HTH crp-type" evidence="5">
    <location>
        <begin position="160"/>
        <end position="233"/>
    </location>
</feature>
<evidence type="ECO:0000313" key="6">
    <source>
        <dbReference type="EMBL" id="WPL17762.1"/>
    </source>
</evidence>
<evidence type="ECO:0000313" key="7">
    <source>
        <dbReference type="Proteomes" id="UP001432180"/>
    </source>
</evidence>
<evidence type="ECO:0000256" key="3">
    <source>
        <dbReference type="ARBA" id="ARBA00023163"/>
    </source>
</evidence>
<gene>
    <name evidence="6" type="primary">anr_1</name>
    <name evidence="6" type="ORF">Thiowin_02803</name>
</gene>
<dbReference type="InterPro" id="IPR018335">
    <property type="entry name" value="Tscrpt_reg_HTH_Crp-type_CS"/>
</dbReference>
<dbReference type="PROSITE" id="PS50042">
    <property type="entry name" value="CNMP_BINDING_3"/>
    <property type="match status" value="1"/>
</dbReference>
<dbReference type="PROSITE" id="PS51063">
    <property type="entry name" value="HTH_CRP_2"/>
    <property type="match status" value="1"/>
</dbReference>
<dbReference type="Proteomes" id="UP001432180">
    <property type="component" value="Chromosome"/>
</dbReference>
<evidence type="ECO:0000256" key="2">
    <source>
        <dbReference type="ARBA" id="ARBA00023125"/>
    </source>
</evidence>
<dbReference type="Gene3D" id="2.60.120.10">
    <property type="entry name" value="Jelly Rolls"/>
    <property type="match status" value="1"/>
</dbReference>
<dbReference type="EMBL" id="CP121472">
    <property type="protein sequence ID" value="WPL17762.1"/>
    <property type="molecule type" value="Genomic_DNA"/>
</dbReference>
<dbReference type="PROSITE" id="PS00042">
    <property type="entry name" value="HTH_CRP_1"/>
    <property type="match status" value="1"/>
</dbReference>
<dbReference type="InterPro" id="IPR018490">
    <property type="entry name" value="cNMP-bd_dom_sf"/>
</dbReference>
<dbReference type="InterPro" id="IPR000595">
    <property type="entry name" value="cNMP-bd_dom"/>
</dbReference>
<dbReference type="CDD" id="cd00092">
    <property type="entry name" value="HTH_CRP"/>
    <property type="match status" value="1"/>
</dbReference>